<evidence type="ECO:0000313" key="4">
    <source>
        <dbReference type="Proteomes" id="UP000634136"/>
    </source>
</evidence>
<keyword evidence="4" id="KW-1185">Reference proteome</keyword>
<evidence type="ECO:0000313" key="3">
    <source>
        <dbReference type="EMBL" id="KAF7803727.1"/>
    </source>
</evidence>
<comment type="similarity">
    <text evidence="1">Belongs to the peptidase C14B family.</text>
</comment>
<evidence type="ECO:0000259" key="2">
    <source>
        <dbReference type="Pfam" id="PF00656"/>
    </source>
</evidence>
<protein>
    <submittedName>
        <fullName evidence="3">Metacaspase-1-like isoform X1</fullName>
    </submittedName>
</protein>
<dbReference type="GO" id="GO:0006508">
    <property type="term" value="P:proteolysis"/>
    <property type="evidence" value="ECO:0007669"/>
    <property type="project" value="InterPro"/>
</dbReference>
<dbReference type="EMBL" id="JAAIUW010000013">
    <property type="protein sequence ID" value="KAF7803727.1"/>
    <property type="molecule type" value="Genomic_DNA"/>
</dbReference>
<dbReference type="Gene3D" id="3.40.50.12660">
    <property type="match status" value="1"/>
</dbReference>
<reference evidence="3" key="1">
    <citation type="submission" date="2020-09" db="EMBL/GenBank/DDBJ databases">
        <title>Genome-Enabled Discovery of Anthraquinone Biosynthesis in Senna tora.</title>
        <authorList>
            <person name="Kang S.-H."/>
            <person name="Pandey R.P."/>
            <person name="Lee C.-M."/>
            <person name="Sim J.-S."/>
            <person name="Jeong J.-T."/>
            <person name="Choi B.-S."/>
            <person name="Jung M."/>
            <person name="Ginzburg D."/>
            <person name="Zhao K."/>
            <person name="Won S.Y."/>
            <person name="Oh T.-J."/>
            <person name="Yu Y."/>
            <person name="Kim N.-H."/>
            <person name="Lee O.R."/>
            <person name="Lee T.-H."/>
            <person name="Bashyal P."/>
            <person name="Kim T.-S."/>
            <person name="Lee W.-H."/>
            <person name="Kawkins C."/>
            <person name="Kim C.-K."/>
            <person name="Kim J.S."/>
            <person name="Ahn B.O."/>
            <person name="Rhee S.Y."/>
            <person name="Sohng J.K."/>
        </authorList>
    </citation>
    <scope>NUCLEOTIDE SEQUENCE</scope>
    <source>
        <tissue evidence="3">Leaf</tissue>
    </source>
</reference>
<dbReference type="PANTHER" id="PTHR48104">
    <property type="entry name" value="METACASPASE-4"/>
    <property type="match status" value="1"/>
</dbReference>
<dbReference type="GO" id="GO:0004197">
    <property type="term" value="F:cysteine-type endopeptidase activity"/>
    <property type="evidence" value="ECO:0007669"/>
    <property type="project" value="InterPro"/>
</dbReference>
<dbReference type="InterPro" id="IPR050452">
    <property type="entry name" value="Metacaspase"/>
</dbReference>
<dbReference type="SUPFAM" id="SSF52129">
    <property type="entry name" value="Caspase-like"/>
    <property type="match status" value="1"/>
</dbReference>
<dbReference type="AlphaFoldDB" id="A0A834SHL6"/>
<proteinExistence type="inferred from homology"/>
<dbReference type="InterPro" id="IPR029030">
    <property type="entry name" value="Caspase-like_dom_sf"/>
</dbReference>
<dbReference type="GO" id="GO:0005737">
    <property type="term" value="C:cytoplasm"/>
    <property type="evidence" value="ECO:0007669"/>
    <property type="project" value="TreeGrafter"/>
</dbReference>
<sequence>MEAMYKCRKCRKGALFNTSTNKHFCYDCQRIKSSHSKICEAKISCRGCRRDCPVCHTINPSSISGHGQSNYKDTSGMGMRLIKSGVRNLKLDDMADNAYNLLNKQRSSSFSSIGSSFLSRRHNKRAVLCGVTYRKRKFRLKGTVNDVINMKELLVKVFEFPRECIRVLTEQERSPDSIPTKKNILDSLKWLVEGCQPGDSLVFYFSGHGLQHADFKEDEVDGMDESICPVDFVQEGVILDNDINSILVWPLKQGITLHAIVDACHSGTILDLTYVYDSEK</sequence>
<name>A0A834SHL6_9FABA</name>
<dbReference type="OrthoDB" id="3223806at2759"/>
<organism evidence="3 4">
    <name type="scientific">Senna tora</name>
    <dbReference type="NCBI Taxonomy" id="362788"/>
    <lineage>
        <taxon>Eukaryota</taxon>
        <taxon>Viridiplantae</taxon>
        <taxon>Streptophyta</taxon>
        <taxon>Embryophyta</taxon>
        <taxon>Tracheophyta</taxon>
        <taxon>Spermatophyta</taxon>
        <taxon>Magnoliopsida</taxon>
        <taxon>eudicotyledons</taxon>
        <taxon>Gunneridae</taxon>
        <taxon>Pentapetalae</taxon>
        <taxon>rosids</taxon>
        <taxon>fabids</taxon>
        <taxon>Fabales</taxon>
        <taxon>Fabaceae</taxon>
        <taxon>Caesalpinioideae</taxon>
        <taxon>Cassia clade</taxon>
        <taxon>Senna</taxon>
    </lineage>
</organism>
<dbReference type="Pfam" id="PF00656">
    <property type="entry name" value="Peptidase_C14"/>
    <property type="match status" value="1"/>
</dbReference>
<dbReference type="PANTHER" id="PTHR48104:SF2">
    <property type="entry name" value="METACASPASE-1-LIKE ISOFORM X1"/>
    <property type="match status" value="1"/>
</dbReference>
<gene>
    <name evidence="3" type="ORF">G2W53_042838</name>
</gene>
<evidence type="ECO:0000256" key="1">
    <source>
        <dbReference type="ARBA" id="ARBA00009005"/>
    </source>
</evidence>
<accession>A0A834SHL6</accession>
<dbReference type="InterPro" id="IPR011600">
    <property type="entry name" value="Pept_C14_caspase"/>
</dbReference>
<comment type="caution">
    <text evidence="3">The sequence shown here is derived from an EMBL/GenBank/DDBJ whole genome shotgun (WGS) entry which is preliminary data.</text>
</comment>
<dbReference type="Proteomes" id="UP000634136">
    <property type="component" value="Unassembled WGS sequence"/>
</dbReference>
<feature type="domain" description="Peptidase C14 caspase" evidence="2">
    <location>
        <begin position="124"/>
        <end position="276"/>
    </location>
</feature>